<keyword evidence="2" id="KW-0479">Metal-binding</keyword>
<dbReference type="VEuPathDB" id="FungiDB:PADG_01515"/>
<dbReference type="OrthoDB" id="7608935at2759"/>
<feature type="compositionally biased region" description="Polar residues" evidence="7">
    <location>
        <begin position="594"/>
        <end position="604"/>
    </location>
</feature>
<dbReference type="KEGG" id="pbn:PADG_01515"/>
<keyword evidence="3" id="KW-0677">Repeat</keyword>
<dbReference type="SMART" id="SM00343">
    <property type="entry name" value="ZnF_C2HC"/>
    <property type="match status" value="4"/>
</dbReference>
<dbReference type="AlphaFoldDB" id="C1G3J9"/>
<dbReference type="GO" id="GO:0031499">
    <property type="term" value="C:TRAMP complex"/>
    <property type="evidence" value="ECO:0007669"/>
    <property type="project" value="TreeGrafter"/>
</dbReference>
<dbReference type="GO" id="GO:0071039">
    <property type="term" value="P:nuclear polyadenylation-dependent CUT catabolic process"/>
    <property type="evidence" value="ECO:0007669"/>
    <property type="project" value="TreeGrafter"/>
</dbReference>
<dbReference type="GO" id="GO:0071031">
    <property type="term" value="P:nuclear mRNA surveillance of mRNA 3'-end processing"/>
    <property type="evidence" value="ECO:0007669"/>
    <property type="project" value="TreeGrafter"/>
</dbReference>
<dbReference type="OMA" id="PTWRRCQ"/>
<evidence type="ECO:0000256" key="7">
    <source>
        <dbReference type="SAM" id="MobiDB-lite"/>
    </source>
</evidence>
<dbReference type="GO" id="GO:0071037">
    <property type="term" value="P:nuclear polyadenylation-dependent snRNA catabolic process"/>
    <property type="evidence" value="ECO:0007669"/>
    <property type="project" value="TreeGrafter"/>
</dbReference>
<dbReference type="InterPro" id="IPR001878">
    <property type="entry name" value="Znf_CCHC"/>
</dbReference>
<dbReference type="Proteomes" id="UP000001628">
    <property type="component" value="Unassembled WGS sequence"/>
</dbReference>
<evidence type="ECO:0000256" key="5">
    <source>
        <dbReference type="ARBA" id="ARBA00022833"/>
    </source>
</evidence>
<protein>
    <recommendedName>
        <fullName evidence="8">CCHC-type domain-containing protein</fullName>
    </recommendedName>
</protein>
<dbReference type="HOGENOM" id="CLU_025398_1_1_1"/>
<feature type="region of interest" description="Disordered" evidence="7">
    <location>
        <begin position="156"/>
        <end position="203"/>
    </location>
</feature>
<dbReference type="GeneID" id="22581165"/>
<feature type="domain" description="CCHC-type" evidence="8">
    <location>
        <begin position="389"/>
        <end position="405"/>
    </location>
</feature>
<dbReference type="Gene3D" id="4.10.60.10">
    <property type="entry name" value="Zinc finger, CCHC-type"/>
    <property type="match status" value="1"/>
</dbReference>
<evidence type="ECO:0000256" key="2">
    <source>
        <dbReference type="ARBA" id="ARBA00022723"/>
    </source>
</evidence>
<feature type="region of interest" description="Disordered" evidence="7">
    <location>
        <begin position="500"/>
        <end position="684"/>
    </location>
</feature>
<evidence type="ECO:0000313" key="10">
    <source>
        <dbReference type="Proteomes" id="UP000001628"/>
    </source>
</evidence>
<evidence type="ECO:0000256" key="1">
    <source>
        <dbReference type="ARBA" id="ARBA00004123"/>
    </source>
</evidence>
<evidence type="ECO:0000259" key="8">
    <source>
        <dbReference type="SMART" id="SM00343"/>
    </source>
</evidence>
<feature type="domain" description="CCHC-type" evidence="8">
    <location>
        <begin position="415"/>
        <end position="431"/>
    </location>
</feature>
<dbReference type="eggNOG" id="KOG4400">
    <property type="taxonomic scope" value="Eukaryota"/>
</dbReference>
<keyword evidence="4" id="KW-0863">Zinc-finger</keyword>
<dbReference type="InParanoid" id="C1G3J9"/>
<feature type="region of interest" description="Disordered" evidence="7">
    <location>
        <begin position="1"/>
        <end position="55"/>
    </location>
</feature>
<accession>C1G3J9</accession>
<feature type="compositionally biased region" description="Polar residues" evidence="7">
    <location>
        <begin position="172"/>
        <end position="203"/>
    </location>
</feature>
<feature type="region of interest" description="Disordered" evidence="7">
    <location>
        <begin position="235"/>
        <end position="260"/>
    </location>
</feature>
<feature type="region of interest" description="Disordered" evidence="7">
    <location>
        <begin position="72"/>
        <end position="141"/>
    </location>
</feature>
<dbReference type="GO" id="GO:0003723">
    <property type="term" value="F:RNA binding"/>
    <property type="evidence" value="ECO:0007669"/>
    <property type="project" value="TreeGrafter"/>
</dbReference>
<evidence type="ECO:0000256" key="4">
    <source>
        <dbReference type="ARBA" id="ARBA00022771"/>
    </source>
</evidence>
<dbReference type="InterPro" id="IPR051644">
    <property type="entry name" value="TRAMP_AT-DNA-binding"/>
</dbReference>
<dbReference type="GO" id="GO:0008270">
    <property type="term" value="F:zinc ion binding"/>
    <property type="evidence" value="ECO:0007669"/>
    <property type="project" value="UniProtKB-KW"/>
</dbReference>
<dbReference type="EMBL" id="KN275958">
    <property type="protein sequence ID" value="EEH45365.2"/>
    <property type="molecule type" value="Genomic_DNA"/>
</dbReference>
<dbReference type="GO" id="GO:0071038">
    <property type="term" value="P:TRAMP-dependent tRNA surveillance pathway"/>
    <property type="evidence" value="ECO:0007669"/>
    <property type="project" value="TreeGrafter"/>
</dbReference>
<dbReference type="PANTHER" id="PTHR46543">
    <property type="entry name" value="ZINC FINGER CCHC DOMAIN-CONTAINING PROTEIN 7"/>
    <property type="match status" value="1"/>
</dbReference>
<sequence>MSDEDVACDSRTASVGLRARNKDTSSGSQGTFPIRSADKRRSRKNHTLDSRETQDFVPKGTLFTSTSLAVYSASSSSPDTNTENSCDTASADRVSSPISRPLSRGGAPSMNWNKLSKGTVRTALRGRRQTEASSTAATSSFETSFETVNGKYWRNRSTSASSRGSGGDQSHLMRNQDQNDSENSASWNKLQAETSRGQTTYSAEFSDMESGEDTHEDNDIVLNLSGPVKEEAAQETRGWTSDVQGNDLPREDSSVLGARYPSGEGFGETIGSEINVKVGDRILVTPLHAEAREEKLLSEAPKAEAIRLFRARYHSDPITLADLTRNDLEIQARYIFFDMPPEDLDLRLPVRCTECMKEGHLADICPSKECEHCGAWSVHESRFCPSWRRCQRCRERGHDAVYCHSPLKGSATEQPCDFCSSKEHTEDDCDLLWKLPKRTPTSGRIFISISCGYCTSNRHLIGDCPMRDYPMDSSSFSLKHYDPSMFSNLNSFHDVIYGKGNKNQGSSGHKVRGRADGRLPSPESDGAFGRPDNWKPLTRSPPRSRIRFSNGIGRGRNLDDDKRCPQVSENGSYNTNDYRRGYRDRDQYHDSSTRQRSLSPNRSLPRQMCRSSNWHSRNRSHSLSPPRSPPRPRRPPPQQTDGRGKGRGGGGPRSRERGVKGGSNRETYRHVPSAAKKAWEQHRF</sequence>
<evidence type="ECO:0000256" key="6">
    <source>
        <dbReference type="ARBA" id="ARBA00023242"/>
    </source>
</evidence>
<dbReference type="GO" id="GO:0071035">
    <property type="term" value="P:nuclear polyadenylation-dependent rRNA catabolic process"/>
    <property type="evidence" value="ECO:0007669"/>
    <property type="project" value="TreeGrafter"/>
</dbReference>
<reference evidence="9 10" key="1">
    <citation type="journal article" date="2011" name="PLoS Genet.">
        <title>Comparative genomic analysis of human fungal pathogens causing paracoccidioidomycosis.</title>
        <authorList>
            <person name="Desjardins C.A."/>
            <person name="Champion M.D."/>
            <person name="Holder J.W."/>
            <person name="Muszewska A."/>
            <person name="Goldberg J."/>
            <person name="Bailao A.M."/>
            <person name="Brigido M.M."/>
            <person name="Ferreira M.E."/>
            <person name="Garcia A.M."/>
            <person name="Grynberg M."/>
            <person name="Gujja S."/>
            <person name="Heiman D.I."/>
            <person name="Henn M.R."/>
            <person name="Kodira C.D."/>
            <person name="Leon-Narvaez H."/>
            <person name="Longo L.V."/>
            <person name="Ma L.J."/>
            <person name="Malavazi I."/>
            <person name="Matsuo A.L."/>
            <person name="Morais F.V."/>
            <person name="Pereira M."/>
            <person name="Rodriguez-Brito S."/>
            <person name="Sakthikumar S."/>
            <person name="Salem-Izacc S.M."/>
            <person name="Sykes S.M."/>
            <person name="Teixeira M.M."/>
            <person name="Vallejo M.C."/>
            <person name="Walter M.E."/>
            <person name="Yandava C."/>
            <person name="Young S."/>
            <person name="Zeng Q."/>
            <person name="Zucker J."/>
            <person name="Felipe M.S."/>
            <person name="Goldman G.H."/>
            <person name="Haas B.J."/>
            <person name="McEwen J.G."/>
            <person name="Nino-Vega G."/>
            <person name="Puccia R."/>
            <person name="San-Blas G."/>
            <person name="Soares C.M."/>
            <person name="Birren B.W."/>
            <person name="Cuomo C.A."/>
        </authorList>
    </citation>
    <scope>NUCLEOTIDE SEQUENCE [LARGE SCALE GENOMIC DNA]</scope>
    <source>
        <strain evidence="9 10">Pb18</strain>
    </source>
</reference>
<dbReference type="RefSeq" id="XP_010756943.1">
    <property type="nucleotide sequence ID" value="XM_010758641.1"/>
</dbReference>
<evidence type="ECO:0000256" key="3">
    <source>
        <dbReference type="ARBA" id="ARBA00022737"/>
    </source>
</evidence>
<feature type="compositionally biased region" description="Low complexity" evidence="7">
    <location>
        <begin position="610"/>
        <end position="625"/>
    </location>
</feature>
<gene>
    <name evidence="9" type="ORF">PADG_01515</name>
</gene>
<proteinExistence type="predicted"/>
<name>C1G3J9_PARBD</name>
<keyword evidence="6" id="KW-0539">Nucleus</keyword>
<dbReference type="PANTHER" id="PTHR46543:SF1">
    <property type="entry name" value="ZINC FINGER CCHC DOMAIN-CONTAINING PROTEIN 7"/>
    <property type="match status" value="1"/>
</dbReference>
<feature type="domain" description="CCHC-type" evidence="8">
    <location>
        <begin position="351"/>
        <end position="367"/>
    </location>
</feature>
<evidence type="ECO:0000313" key="9">
    <source>
        <dbReference type="EMBL" id="EEH45365.2"/>
    </source>
</evidence>
<dbReference type="STRING" id="502780.C1G3J9"/>
<keyword evidence="10" id="KW-1185">Reference proteome</keyword>
<organism evidence="9 10">
    <name type="scientific">Paracoccidioides brasiliensis (strain Pb18)</name>
    <dbReference type="NCBI Taxonomy" id="502780"/>
    <lineage>
        <taxon>Eukaryota</taxon>
        <taxon>Fungi</taxon>
        <taxon>Dikarya</taxon>
        <taxon>Ascomycota</taxon>
        <taxon>Pezizomycotina</taxon>
        <taxon>Eurotiomycetes</taxon>
        <taxon>Eurotiomycetidae</taxon>
        <taxon>Onygenales</taxon>
        <taxon>Ajellomycetaceae</taxon>
        <taxon>Paracoccidioides</taxon>
    </lineage>
</organism>
<feature type="compositionally biased region" description="Low complexity" evidence="7">
    <location>
        <begin position="131"/>
        <end position="141"/>
    </location>
</feature>
<feature type="domain" description="CCHC-type" evidence="8">
    <location>
        <begin position="450"/>
        <end position="466"/>
    </location>
</feature>
<keyword evidence="5" id="KW-0862">Zinc</keyword>
<feature type="compositionally biased region" description="Polar residues" evidence="7">
    <location>
        <begin position="78"/>
        <end position="88"/>
    </location>
</feature>
<comment type="subcellular location">
    <subcellularLocation>
        <location evidence="1">Nucleus</location>
    </subcellularLocation>
</comment>
<dbReference type="GO" id="GO:0071036">
    <property type="term" value="P:nuclear polyadenylation-dependent snoRNA catabolic process"/>
    <property type="evidence" value="ECO:0007669"/>
    <property type="project" value="TreeGrafter"/>
</dbReference>
<feature type="compositionally biased region" description="Basic and acidic residues" evidence="7">
    <location>
        <begin position="577"/>
        <end position="593"/>
    </location>
</feature>